<name>A0A8S5RJN3_9VIRU</name>
<feature type="compositionally biased region" description="Basic and acidic residues" evidence="2">
    <location>
        <begin position="695"/>
        <end position="719"/>
    </location>
</feature>
<feature type="coiled-coil region" evidence="1">
    <location>
        <begin position="815"/>
        <end position="842"/>
    </location>
</feature>
<feature type="compositionally biased region" description="Polar residues" evidence="2">
    <location>
        <begin position="486"/>
        <end position="499"/>
    </location>
</feature>
<evidence type="ECO:0000256" key="1">
    <source>
        <dbReference type="SAM" id="Coils"/>
    </source>
</evidence>
<keyword evidence="1" id="KW-0175">Coiled coil</keyword>
<evidence type="ECO:0000256" key="2">
    <source>
        <dbReference type="SAM" id="MobiDB-lite"/>
    </source>
</evidence>
<feature type="compositionally biased region" description="Basic and acidic residues" evidence="2">
    <location>
        <begin position="471"/>
        <end position="484"/>
    </location>
</feature>
<feature type="region of interest" description="Disordered" evidence="2">
    <location>
        <begin position="468"/>
        <end position="500"/>
    </location>
</feature>
<evidence type="ECO:0000259" key="3">
    <source>
        <dbReference type="Pfam" id="PF20155"/>
    </source>
</evidence>
<feature type="region of interest" description="Disordered" evidence="2">
    <location>
        <begin position="669"/>
        <end position="722"/>
    </location>
</feature>
<proteinExistence type="predicted"/>
<dbReference type="InterPro" id="IPR013491">
    <property type="entry name" value="Tape_meas_N"/>
</dbReference>
<feature type="compositionally biased region" description="Low complexity" evidence="2">
    <location>
        <begin position="681"/>
        <end position="694"/>
    </location>
</feature>
<reference evidence="4" key="1">
    <citation type="journal article" date="2021" name="Proc. Natl. Acad. Sci. U.S.A.">
        <title>A Catalog of Tens of Thousands of Viruses from Human Metagenomes Reveals Hidden Associations with Chronic Diseases.</title>
        <authorList>
            <person name="Tisza M.J."/>
            <person name="Buck C.B."/>
        </authorList>
    </citation>
    <scope>NUCLEOTIDE SEQUENCE</scope>
    <source>
        <strain evidence="4">CtDJ83</strain>
    </source>
</reference>
<feature type="region of interest" description="Disordered" evidence="2">
    <location>
        <begin position="995"/>
        <end position="1015"/>
    </location>
</feature>
<dbReference type="Pfam" id="PF20155">
    <property type="entry name" value="TMP_3"/>
    <property type="match status" value="1"/>
</dbReference>
<organism evidence="4">
    <name type="scientific">virus sp. ctDJ83</name>
    <dbReference type="NCBI Taxonomy" id="2827625"/>
    <lineage>
        <taxon>Viruses</taxon>
    </lineage>
</organism>
<evidence type="ECO:0000313" key="4">
    <source>
        <dbReference type="EMBL" id="DAE31321.1"/>
    </source>
</evidence>
<feature type="compositionally biased region" description="Basic and acidic residues" evidence="2">
    <location>
        <begin position="669"/>
        <end position="680"/>
    </location>
</feature>
<feature type="coiled-coil region" evidence="1">
    <location>
        <begin position="380"/>
        <end position="429"/>
    </location>
</feature>
<dbReference type="EMBL" id="BK059107">
    <property type="protein sequence ID" value="DAE31321.1"/>
    <property type="molecule type" value="Genomic_DNA"/>
</dbReference>
<accession>A0A8S5RJN3</accession>
<feature type="region of interest" description="Disordered" evidence="2">
    <location>
        <begin position="1417"/>
        <end position="1437"/>
    </location>
</feature>
<feature type="domain" description="Tape measure protein N-terminal" evidence="3">
    <location>
        <begin position="83"/>
        <end position="267"/>
    </location>
</feature>
<dbReference type="NCBIfam" id="TIGR02675">
    <property type="entry name" value="tape_meas_nterm"/>
    <property type="match status" value="1"/>
</dbReference>
<protein>
    <submittedName>
        <fullName evidence="4">Tail tape measure protein</fullName>
    </submittedName>
</protein>
<sequence>MAQKKFAVTLDTAEFLKGTQTLEDAFARLQKTVQTSMKFPSLSRPISEAREEVNLLGGAFQRAAGLAASIFAVNGVQSFVQKLYSIRGEFQQLEISFQTMLGSGAKARELIDQLAQTAASTPFDLQGIANSAKQMLAYGFAADQVNDTIVRLGNIASGLTQPLGDIVYLYGTLRASGRVTTIDMKQFANRGIPIYEELAKVMGKSVEEIDRLVSAGKIGFSDIEKAFQSMTNKGGKFYNLMQNQSKSFIGQISNIQDNLDMMFNNIGNSQEGILNLGLKGVSLLIENYEKVGKVIVGLIATYGVYRAAVITNLALTRSWAVAARQDAIAKGIQTIATKSATLATKGLTSAIAANPLGAIAVALTAVIGLMWAFSDSTTAAEKAQERFNEEKKRADDADREHKSTVEELLRVAQDEAKSTIERTEALEQLRKFYPNIFSQYDIESLKLSDILNLKRQIAEEDGKTKITTTKSELEKAEKEYKEASKNLANQKRQSSNGSLGDSWLRYQAQKKFDKAKAYLDLKKREYGNLHDNSLLDPDKLAKATDKELERYKAQIQSAIKKGKEVSEGRRIVLGDGADFFGERTSKEWEAMLARVTKQQELRGKTFKSFSEQMAQAKKDEEKARKDLQAFNALSSKQLAQKRAEEIKKGNYGWDADDYRKKLQGELKEKETIRKDVESRSGKSSSSSSKTSTAVEKAREEEERRQQALRYAREEAKAQRDSQLQLDTERVELMESGFAKEMAQLQLQHRRKMSALDDQVQERLSKIQEQRKLEWEATHNSKKEVYRSPSLKESDLSDTDLNQILIGRELADQALAQGQEKILRDLRSKYLSYEEQKTEVKKKYEEERKVIDQSTILSDEMKSSVRIQMARKEAEELKAIDNDRYEHTQKTNELMVELFLQQGERTTAQMRSTIDKTKELLGYLYNTKSADLAPKFGLSSEELQSIQSSPEKLRAITDALKNLQDELGNTSPWQSFTLNMETALSQGKQAWADYRKAREEAQKATNDQDRARADKKASDSLSKVGLSVSKVGKGVTDAIPLIKEMGTSLGSIFGDSELSGEVQNLTDALSSLSGVASGVGSIMSGDILGGVTSLIGVVGSIFSKAQKVEAEMMEKRRKAMEALTKVQHEYTQELIRQNLAYERGSTIFGEDTYGKAKNSIDVAREALLELRKSMKFTKQELSGKNILDWFGGGLTESGFGGKVNRSINNQIADILRQRNQGDYDKLLNLQVKTGSHKTGILWWRKTVDEFKSLRDLYPNLIDANGKLNTSLAESILKSHEFRNGHKEALQRSLELAKQYEEAVKVMNDYLKGVFGSLGSSITDSLVNAFRRGEDATKAFTSSVSELLNNFIKQMAYSSFIAPIFERAQKEVSAIMGKNDLNDSDRFSQIADALRRAMDSAKSIEPSFRKFIEERDKEAKSRGFDTAGTASDTRSATAKGIAQASQDSIDVLTGLWHTNVLLSERTANATERLVSIMDGRSSIVLPNSRDMGLDQFGVITEKMYKELQAIQRNTLAGAEAGEAIRFILSEMGRNGIKIRR</sequence>